<evidence type="ECO:0000313" key="5">
    <source>
        <dbReference type="Proteomes" id="UP000276349"/>
    </source>
</evidence>
<name>A0A431UU98_9BACI</name>
<dbReference type="Pfam" id="PF13791">
    <property type="entry name" value="Sigma_reg_C"/>
    <property type="match status" value="1"/>
</dbReference>
<dbReference type="AlphaFoldDB" id="A0A431UU98"/>
<accession>A0A431UU98</accession>
<protein>
    <recommendedName>
        <fullName evidence="6">Sigma factor regulator C-terminal domain-containing protein</fullName>
    </recommendedName>
</protein>
<organism evidence="4 5">
    <name type="scientific">Lysinibacillus telephonicus</name>
    <dbReference type="NCBI Taxonomy" id="1714840"/>
    <lineage>
        <taxon>Bacteria</taxon>
        <taxon>Bacillati</taxon>
        <taxon>Bacillota</taxon>
        <taxon>Bacilli</taxon>
        <taxon>Bacillales</taxon>
        <taxon>Bacillaceae</taxon>
        <taxon>Lysinibacillus</taxon>
    </lineage>
</organism>
<keyword evidence="5" id="KW-1185">Reference proteome</keyword>
<evidence type="ECO:0008006" key="6">
    <source>
        <dbReference type="Google" id="ProtNLM"/>
    </source>
</evidence>
<keyword evidence="1" id="KW-0472">Membrane</keyword>
<proteinExistence type="predicted"/>
<dbReference type="OrthoDB" id="1730160at2"/>
<keyword evidence="1" id="KW-1133">Transmembrane helix</keyword>
<sequence>MDPSIQNALKKAKRKQWIIITLISMVVCVILLFTFNRLGNYLSAQNTARLHDSLFLQHAISQPNVTIDSQVTANSSMFGGNIITNRSKNINGYLVPWSTLTSSYSWFGVDIDHNELIPGIQLNGTNSYEYDKQTKQKVATFYHPAIEQYYDGVQNELEEVIQMNNYVAEVAISFKEPLTIKQIRQNIPENLNIAWLYMTSEIVDEDSGPSSLPVYGYSDPDLSKEAFAEFINNLKQYDNNQSIEEIQKYIEENENKPFNEVTVLGVMVTGRTENFKELVGKDFIRGASVGVTAPIVPYIQPIK</sequence>
<evidence type="ECO:0000259" key="2">
    <source>
        <dbReference type="Pfam" id="PF13791"/>
    </source>
</evidence>
<dbReference type="RefSeq" id="WP_126293702.1">
    <property type="nucleotide sequence ID" value="NZ_CP155468.1"/>
</dbReference>
<dbReference type="InterPro" id="IPR025672">
    <property type="entry name" value="Sigma_reg_C_dom"/>
</dbReference>
<reference evidence="4 5" key="1">
    <citation type="submission" date="2018-12" db="EMBL/GenBank/DDBJ databases">
        <authorList>
            <person name="Yu L."/>
        </authorList>
    </citation>
    <scope>NUCLEOTIDE SEQUENCE [LARGE SCALE GENOMIC DNA]</scope>
    <source>
        <strain evidence="4 5">S5H2222</strain>
    </source>
</reference>
<feature type="domain" description="Sigma factor regulator N-terminal" evidence="3">
    <location>
        <begin position="7"/>
        <end position="93"/>
    </location>
</feature>
<evidence type="ECO:0000256" key="1">
    <source>
        <dbReference type="SAM" id="Phobius"/>
    </source>
</evidence>
<dbReference type="EMBL" id="RXNR01000014">
    <property type="protein sequence ID" value="RTQ94021.1"/>
    <property type="molecule type" value="Genomic_DNA"/>
</dbReference>
<evidence type="ECO:0000259" key="3">
    <source>
        <dbReference type="Pfam" id="PF13800"/>
    </source>
</evidence>
<keyword evidence="1" id="KW-0812">Transmembrane</keyword>
<evidence type="ECO:0000313" key="4">
    <source>
        <dbReference type="EMBL" id="RTQ94021.1"/>
    </source>
</evidence>
<gene>
    <name evidence="4" type="ORF">EKG35_06860</name>
</gene>
<dbReference type="Pfam" id="PF13800">
    <property type="entry name" value="Sigma_reg_N"/>
    <property type="match status" value="1"/>
</dbReference>
<feature type="transmembrane region" description="Helical" evidence="1">
    <location>
        <begin position="17"/>
        <end position="35"/>
    </location>
</feature>
<comment type="caution">
    <text evidence="4">The sequence shown here is derived from an EMBL/GenBank/DDBJ whole genome shotgun (WGS) entry which is preliminary data.</text>
</comment>
<feature type="domain" description="Sigma factor regulator C-terminal" evidence="2">
    <location>
        <begin position="164"/>
        <end position="291"/>
    </location>
</feature>
<dbReference type="Proteomes" id="UP000276349">
    <property type="component" value="Unassembled WGS sequence"/>
</dbReference>
<dbReference type="InterPro" id="IPR029101">
    <property type="entry name" value="Sigma_reg_N"/>
</dbReference>